<name>A0A381C6E6_9ENTR</name>
<evidence type="ECO:0000313" key="1">
    <source>
        <dbReference type="EMBL" id="SUW63478.1"/>
    </source>
</evidence>
<dbReference type="AlphaFoldDB" id="A0A381C6E6"/>
<sequence length="508" mass="54404">MSISIKKYVDITSGVGGSAAVKERELILRLFTKDTKVPAGVVMEFTDLNDVATTFGTTSEEYKRAALYFGFVSKMITKAKKLSFAHYNDASAPASPAIVGGTALTTIATWKAITDGSVRIEVGPSDYLLDDLDFSSAAALADVAGTIQTKLQTILIGATVTYDGTGQKFNASFVGHDAPAAVSVIASGSGADIADNLGWTTAKGMVTSPGSNAMTALDYIIEADEISDNYGSFACCGAALDHDVVQSIAAWNNAQNVKYQYLVPVTKANYVAWYGTLMSYSGCALTIVNDGNTEFDEMIPGIILGSTDYNQRNASQNFMFQQVAGFTPKVDSNTEANDIDTNTRVNYYGRTKNAGQPIDLYQNGYLCGTSTSPLQMNVYANEQWFKSAAVAVLMTGLLSLPIIPATEEGRAIVISLLNGGDDAPIPRALFNGTIKAEKDLTVTQKAYVTQVTGDPLAWHQVQSIGWWLDAQVLQEAQTNGTIKYVIDYTLVYSKADAVNKITGRDILI</sequence>
<dbReference type="Pfam" id="PF11863">
    <property type="entry name" value="DUF3383"/>
    <property type="match status" value="1"/>
</dbReference>
<protein>
    <submittedName>
        <fullName evidence="1">Protein of uncharacterized function (DUF3383)</fullName>
    </submittedName>
</protein>
<dbReference type="InterPro" id="IPR021808">
    <property type="entry name" value="DUF3383"/>
</dbReference>
<reference evidence="1 2" key="1">
    <citation type="submission" date="2018-06" db="EMBL/GenBank/DDBJ databases">
        <authorList>
            <consortium name="Pathogen Informatics"/>
            <person name="Doyle S."/>
        </authorList>
    </citation>
    <scope>NUCLEOTIDE SEQUENCE [LARGE SCALE GENOMIC DNA]</scope>
    <source>
        <strain evidence="1 2">NCTC12119</strain>
    </source>
</reference>
<evidence type="ECO:0000313" key="2">
    <source>
        <dbReference type="Proteomes" id="UP000255528"/>
    </source>
</evidence>
<proteinExistence type="predicted"/>
<gene>
    <name evidence="1" type="ORF">NCTC12119_01968</name>
</gene>
<dbReference type="RefSeq" id="WP_115628202.1">
    <property type="nucleotide sequence ID" value="NZ_UIGI01000001.1"/>
</dbReference>
<organism evidence="1 2">
    <name type="scientific">Buttiauxella agrestis</name>
    <dbReference type="NCBI Taxonomy" id="82977"/>
    <lineage>
        <taxon>Bacteria</taxon>
        <taxon>Pseudomonadati</taxon>
        <taxon>Pseudomonadota</taxon>
        <taxon>Gammaproteobacteria</taxon>
        <taxon>Enterobacterales</taxon>
        <taxon>Enterobacteriaceae</taxon>
        <taxon>Buttiauxella</taxon>
    </lineage>
</organism>
<accession>A0A381C6E6</accession>
<dbReference type="Proteomes" id="UP000255528">
    <property type="component" value="Unassembled WGS sequence"/>
</dbReference>
<dbReference type="EMBL" id="UIGI01000001">
    <property type="protein sequence ID" value="SUW63478.1"/>
    <property type="molecule type" value="Genomic_DNA"/>
</dbReference>